<comment type="caution">
    <text evidence="1">The sequence shown here is derived from an EMBL/GenBank/DDBJ whole genome shotgun (WGS) entry which is preliminary data.</text>
</comment>
<evidence type="ECO:0000313" key="1">
    <source>
        <dbReference type="EMBL" id="GAF79881.1"/>
    </source>
</evidence>
<gene>
    <name evidence="1" type="ORF">S01H1_16215</name>
</gene>
<sequence length="48" mass="5080">HHGAISGISAEMGYLRSGMNRVESQVNRIGDLLMTGRESIPIEKPGGG</sequence>
<feature type="non-terminal residue" evidence="1">
    <location>
        <position position="1"/>
    </location>
</feature>
<accession>X0SXL6</accession>
<dbReference type="EMBL" id="BARS01008513">
    <property type="protein sequence ID" value="GAF79881.1"/>
    <property type="molecule type" value="Genomic_DNA"/>
</dbReference>
<name>X0SXL6_9ZZZZ</name>
<proteinExistence type="predicted"/>
<reference evidence="1" key="1">
    <citation type="journal article" date="2014" name="Front. Microbiol.">
        <title>High frequency of phylogenetically diverse reductive dehalogenase-homologous genes in deep subseafloor sedimentary metagenomes.</title>
        <authorList>
            <person name="Kawai M."/>
            <person name="Futagami T."/>
            <person name="Toyoda A."/>
            <person name="Takaki Y."/>
            <person name="Nishi S."/>
            <person name="Hori S."/>
            <person name="Arai W."/>
            <person name="Tsubouchi T."/>
            <person name="Morono Y."/>
            <person name="Uchiyama I."/>
            <person name="Ito T."/>
            <person name="Fujiyama A."/>
            <person name="Inagaki F."/>
            <person name="Takami H."/>
        </authorList>
    </citation>
    <scope>NUCLEOTIDE SEQUENCE</scope>
    <source>
        <strain evidence="1">Expedition CK06-06</strain>
    </source>
</reference>
<protein>
    <submittedName>
        <fullName evidence="1">Uncharacterized protein</fullName>
    </submittedName>
</protein>
<dbReference type="AlphaFoldDB" id="X0SXL6"/>
<organism evidence="1">
    <name type="scientific">marine sediment metagenome</name>
    <dbReference type="NCBI Taxonomy" id="412755"/>
    <lineage>
        <taxon>unclassified sequences</taxon>
        <taxon>metagenomes</taxon>
        <taxon>ecological metagenomes</taxon>
    </lineage>
</organism>